<dbReference type="SUPFAM" id="SSF57667">
    <property type="entry name" value="beta-beta-alpha zinc fingers"/>
    <property type="match status" value="3"/>
</dbReference>
<dbReference type="EMBL" id="VTPC01090587">
    <property type="protein sequence ID" value="KAF2882864.1"/>
    <property type="molecule type" value="Genomic_DNA"/>
</dbReference>
<evidence type="ECO:0000256" key="7">
    <source>
        <dbReference type="ARBA" id="ARBA00023125"/>
    </source>
</evidence>
<evidence type="ECO:0000256" key="8">
    <source>
        <dbReference type="ARBA" id="ARBA00023242"/>
    </source>
</evidence>
<keyword evidence="8" id="KW-0539">Nucleus</keyword>
<dbReference type="InterPro" id="IPR013087">
    <property type="entry name" value="Znf_C2H2_type"/>
</dbReference>
<gene>
    <name evidence="11" type="ORF">ILUMI_23376</name>
</gene>
<dbReference type="GO" id="GO:0000122">
    <property type="term" value="P:negative regulation of transcription by RNA polymerase II"/>
    <property type="evidence" value="ECO:0007669"/>
    <property type="project" value="UniProtKB-ARBA"/>
</dbReference>
<dbReference type="FunFam" id="3.30.160.60:FF:000031">
    <property type="entry name" value="GLI family zinc finger 3"/>
    <property type="match status" value="1"/>
</dbReference>
<proteinExistence type="inferred from homology"/>
<comment type="subcellular location">
    <subcellularLocation>
        <location evidence="1">Nucleus</location>
    </subcellularLocation>
</comment>
<dbReference type="InterPro" id="IPR036236">
    <property type="entry name" value="Znf_C2H2_sf"/>
</dbReference>
<name>A0A8K0C908_IGNLU</name>
<dbReference type="Proteomes" id="UP000801492">
    <property type="component" value="Unassembled WGS sequence"/>
</dbReference>
<evidence type="ECO:0000256" key="2">
    <source>
        <dbReference type="ARBA" id="ARBA00010831"/>
    </source>
</evidence>
<dbReference type="AlphaFoldDB" id="A0A8K0C908"/>
<evidence type="ECO:0000256" key="9">
    <source>
        <dbReference type="PROSITE-ProRule" id="PRU00042"/>
    </source>
</evidence>
<dbReference type="FunFam" id="3.30.160.60:FF:000110">
    <property type="entry name" value="Zinc finger protein-like"/>
    <property type="match status" value="1"/>
</dbReference>
<feature type="domain" description="C2H2-type" evidence="10">
    <location>
        <begin position="397"/>
        <end position="424"/>
    </location>
</feature>
<evidence type="ECO:0000256" key="3">
    <source>
        <dbReference type="ARBA" id="ARBA00022723"/>
    </source>
</evidence>
<dbReference type="PROSITE" id="PS50157">
    <property type="entry name" value="ZINC_FINGER_C2H2_2"/>
    <property type="match status" value="4"/>
</dbReference>
<dbReference type="GO" id="GO:0005634">
    <property type="term" value="C:nucleus"/>
    <property type="evidence" value="ECO:0007669"/>
    <property type="project" value="UniProtKB-SubCell"/>
</dbReference>
<comment type="similarity">
    <text evidence="2">Belongs to the GLI C2H2-type zinc-finger protein family.</text>
</comment>
<dbReference type="InterPro" id="IPR043359">
    <property type="entry name" value="GLI-like"/>
</dbReference>
<feature type="domain" description="C2H2-type" evidence="10">
    <location>
        <begin position="455"/>
        <end position="484"/>
    </location>
</feature>
<evidence type="ECO:0000259" key="10">
    <source>
        <dbReference type="PROSITE" id="PS50157"/>
    </source>
</evidence>
<dbReference type="Gene3D" id="3.30.160.60">
    <property type="entry name" value="Classic Zinc Finger"/>
    <property type="match status" value="5"/>
</dbReference>
<keyword evidence="5 9" id="KW-0863">Zinc-finger</keyword>
<keyword evidence="12" id="KW-1185">Reference proteome</keyword>
<dbReference type="GO" id="GO:0000978">
    <property type="term" value="F:RNA polymerase II cis-regulatory region sequence-specific DNA binding"/>
    <property type="evidence" value="ECO:0007669"/>
    <property type="project" value="TreeGrafter"/>
</dbReference>
<dbReference type="GO" id="GO:0000981">
    <property type="term" value="F:DNA-binding transcription factor activity, RNA polymerase II-specific"/>
    <property type="evidence" value="ECO:0007669"/>
    <property type="project" value="TreeGrafter"/>
</dbReference>
<evidence type="ECO:0000256" key="5">
    <source>
        <dbReference type="ARBA" id="ARBA00022771"/>
    </source>
</evidence>
<keyword evidence="3" id="KW-0479">Metal-binding</keyword>
<dbReference type="FunFam" id="3.30.160.60:FF:000048">
    <property type="entry name" value="GLI family zinc finger 3"/>
    <property type="match status" value="1"/>
</dbReference>
<evidence type="ECO:0000313" key="11">
    <source>
        <dbReference type="EMBL" id="KAF2882864.1"/>
    </source>
</evidence>
<accession>A0A8K0C908</accession>
<feature type="domain" description="C2H2-type" evidence="10">
    <location>
        <begin position="425"/>
        <end position="454"/>
    </location>
</feature>
<protein>
    <recommendedName>
        <fullName evidence="10">C2H2-type domain-containing protein</fullName>
    </recommendedName>
</protein>
<dbReference type="PROSITE" id="PS00028">
    <property type="entry name" value="ZINC_FINGER_C2H2_1"/>
    <property type="match status" value="4"/>
</dbReference>
<evidence type="ECO:0000313" key="12">
    <source>
        <dbReference type="Proteomes" id="UP000801492"/>
    </source>
</evidence>
<dbReference type="PANTHER" id="PTHR45718">
    <property type="entry name" value="TRANSCRIPTIONAL ACTIVATOR CUBITUS INTERRUPTUS"/>
    <property type="match status" value="1"/>
</dbReference>
<dbReference type="GO" id="GO:0140297">
    <property type="term" value="F:DNA-binding transcription factor binding"/>
    <property type="evidence" value="ECO:0007669"/>
    <property type="project" value="UniProtKB-ARBA"/>
</dbReference>
<keyword evidence="4" id="KW-0677">Repeat</keyword>
<comment type="caution">
    <text evidence="11">The sequence shown here is derived from an EMBL/GenBank/DDBJ whole genome shotgun (WGS) entry which is preliminary data.</text>
</comment>
<dbReference type="PANTHER" id="PTHR45718:SF7">
    <property type="entry name" value="C2H2-TYPE DOMAIN-CONTAINING PROTEIN"/>
    <property type="match status" value="1"/>
</dbReference>
<evidence type="ECO:0000256" key="1">
    <source>
        <dbReference type="ARBA" id="ARBA00004123"/>
    </source>
</evidence>
<dbReference type="FunFam" id="3.30.160.60:FF:000019">
    <property type="entry name" value="GLI family zinc finger 3"/>
    <property type="match status" value="1"/>
</dbReference>
<feature type="domain" description="C2H2-type" evidence="10">
    <location>
        <begin position="485"/>
        <end position="514"/>
    </location>
</feature>
<dbReference type="GO" id="GO:0008270">
    <property type="term" value="F:zinc ion binding"/>
    <property type="evidence" value="ECO:0007669"/>
    <property type="project" value="UniProtKB-KW"/>
</dbReference>
<dbReference type="InterPro" id="IPR056436">
    <property type="entry name" value="Znf-C2H2_ZIC1-5/GLI1-3-like"/>
</dbReference>
<dbReference type="Pfam" id="PF23561">
    <property type="entry name" value="zf-C2H2_15"/>
    <property type="match status" value="1"/>
</dbReference>
<dbReference type="Pfam" id="PF00096">
    <property type="entry name" value="zf-C2H2"/>
    <property type="match status" value="3"/>
</dbReference>
<reference evidence="11" key="1">
    <citation type="submission" date="2019-08" db="EMBL/GenBank/DDBJ databases">
        <title>The genome of the North American firefly Photinus pyralis.</title>
        <authorList>
            <consortium name="Photinus pyralis genome working group"/>
            <person name="Fallon T.R."/>
            <person name="Sander Lower S.E."/>
            <person name="Weng J.-K."/>
        </authorList>
    </citation>
    <scope>NUCLEOTIDE SEQUENCE</scope>
    <source>
        <strain evidence="11">TRF0915ILg1</strain>
        <tissue evidence="11">Whole body</tissue>
    </source>
</reference>
<evidence type="ECO:0000256" key="4">
    <source>
        <dbReference type="ARBA" id="ARBA00022737"/>
    </source>
</evidence>
<dbReference type="OrthoDB" id="3214149at2759"/>
<organism evidence="11 12">
    <name type="scientific">Ignelater luminosus</name>
    <name type="common">Cucubano</name>
    <name type="synonym">Pyrophorus luminosus</name>
    <dbReference type="NCBI Taxonomy" id="2038154"/>
    <lineage>
        <taxon>Eukaryota</taxon>
        <taxon>Metazoa</taxon>
        <taxon>Ecdysozoa</taxon>
        <taxon>Arthropoda</taxon>
        <taxon>Hexapoda</taxon>
        <taxon>Insecta</taxon>
        <taxon>Pterygota</taxon>
        <taxon>Neoptera</taxon>
        <taxon>Endopterygota</taxon>
        <taxon>Coleoptera</taxon>
        <taxon>Polyphaga</taxon>
        <taxon>Elateriformia</taxon>
        <taxon>Elateroidea</taxon>
        <taxon>Elateridae</taxon>
        <taxon>Agrypninae</taxon>
        <taxon>Pyrophorini</taxon>
        <taxon>Ignelater</taxon>
    </lineage>
</organism>
<sequence length="608" mass="70871">MLLKDFENLSSDGTKCSGSLLQLTKTQVELAEKFTAAFYDAQNCEKSCDLFNNHEDVLSSFDENYFNNVDTYENTESDYLLDFLISKGEEEQSTTVTSTETESTRNFDYEEFSQNFDHQINDNNKQEFIDLSDFSEQISKTSYLTEIIETSPSSNTLVKSEEFINKENSAFYIPPPFPINSNPYKKENNVESYENLDDIDLSEFDLCESISNGSFDIDNLNTEFYECEDNHFIIKNNDNWEKLPPAASLIRNNVDFSVFLRHTQAQSLNIFDQQEQKNPVGHLVGTKNINNNLEESTFQSDNQNQIILYQDEALLRDDPLLSSSNVVLLSDRSRRQESESQESEISTDCDEFFSSTHMQCKWEDCYQICDSQSSLVRHIEKNHVELKRGEEFTCYWSNCPRKTKPFNARYKLLIHMRVHSGEKPNKCPFKGCNKAFSRLENLKIHQRSHTGERPYLCQFANCTKSFSNSSDRAKHQRTHFDTKPYACQVIGCTKKYTDPSSLRKHVKNHTFDEQMQLKRKSNENLNELVMPNYTKKLGSPSKCKKSQCNQETHNIRINQFCNVDHSYTNTFIPILKYEHHIPYSNSINIKQDLKNKISEKRQRRQAQY</sequence>
<dbReference type="SMART" id="SM00355">
    <property type="entry name" value="ZnF_C2H2"/>
    <property type="match status" value="5"/>
</dbReference>
<evidence type="ECO:0000256" key="6">
    <source>
        <dbReference type="ARBA" id="ARBA00022833"/>
    </source>
</evidence>
<keyword evidence="7" id="KW-0238">DNA-binding</keyword>
<keyword evidence="6" id="KW-0862">Zinc</keyword>